<keyword evidence="2" id="KW-0472">Membrane</keyword>
<dbReference type="Proteomes" id="UP000037035">
    <property type="component" value="Unassembled WGS sequence"/>
</dbReference>
<feature type="transmembrane region" description="Helical" evidence="2">
    <location>
        <begin position="51"/>
        <end position="79"/>
    </location>
</feature>
<keyword evidence="2" id="KW-1133">Transmembrane helix</keyword>
<organism evidence="3 4">
    <name type="scientific">Puccinia sorghi</name>
    <dbReference type="NCBI Taxonomy" id="27349"/>
    <lineage>
        <taxon>Eukaryota</taxon>
        <taxon>Fungi</taxon>
        <taxon>Dikarya</taxon>
        <taxon>Basidiomycota</taxon>
        <taxon>Pucciniomycotina</taxon>
        <taxon>Pucciniomycetes</taxon>
        <taxon>Pucciniales</taxon>
        <taxon>Pucciniaceae</taxon>
        <taxon>Puccinia</taxon>
    </lineage>
</organism>
<evidence type="ECO:0000313" key="4">
    <source>
        <dbReference type="Proteomes" id="UP000037035"/>
    </source>
</evidence>
<sequence length="323" mass="35889">MTPEATHSLSKVLFNIHTCVTYLFWLNLSAQRIKSIGEKTETVCSLSSADFFFFIISTVSSISPVSSSILLSSSLSYYIMMVNLFYFLSLLCSSLFYYFFFLTIFFFLQVWLSGFNYSSDIGSNIRNTATGFKLTQPNLIAKILKESWDTSTYARPPPKGFNQGTIPGTSLLLVACNPYISLKNQLNHCETKSCNVLRPFLGEEDGSGVLVNGCSCLRGGHPWHMSPEGLSTTGHCRPLTKSLNYPPFNAQVPTKIDVLVSPRGGLTVSPPKMNSKSVVEEVDREEMVEEEIDEIRDREVKMGGGRKIPEENGVASNREASMT</sequence>
<evidence type="ECO:0000256" key="1">
    <source>
        <dbReference type="SAM" id="MobiDB-lite"/>
    </source>
</evidence>
<feature type="transmembrane region" description="Helical" evidence="2">
    <location>
        <begin position="85"/>
        <end position="108"/>
    </location>
</feature>
<proteinExistence type="predicted"/>
<accession>A0A0L6V032</accession>
<feature type="compositionally biased region" description="Polar residues" evidence="1">
    <location>
        <begin position="314"/>
        <end position="323"/>
    </location>
</feature>
<feature type="region of interest" description="Disordered" evidence="1">
    <location>
        <begin position="295"/>
        <end position="323"/>
    </location>
</feature>
<gene>
    <name evidence="3" type="ORF">VP01_3027g2</name>
</gene>
<evidence type="ECO:0000313" key="3">
    <source>
        <dbReference type="EMBL" id="KNZ54153.1"/>
    </source>
</evidence>
<evidence type="ECO:0000256" key="2">
    <source>
        <dbReference type="SAM" id="Phobius"/>
    </source>
</evidence>
<comment type="caution">
    <text evidence="3">The sequence shown here is derived from an EMBL/GenBank/DDBJ whole genome shotgun (WGS) entry which is preliminary data.</text>
</comment>
<protein>
    <submittedName>
        <fullName evidence="3">Uncharacterized protein</fullName>
    </submittedName>
</protein>
<dbReference type="EMBL" id="LAVV01007977">
    <property type="protein sequence ID" value="KNZ54153.1"/>
    <property type="molecule type" value="Genomic_DNA"/>
</dbReference>
<keyword evidence="2" id="KW-0812">Transmembrane</keyword>
<dbReference type="VEuPathDB" id="FungiDB:VP01_3027g2"/>
<name>A0A0L6V032_9BASI</name>
<dbReference type="AlphaFoldDB" id="A0A0L6V032"/>
<feature type="transmembrane region" description="Helical" evidence="2">
    <location>
        <begin position="12"/>
        <end position="30"/>
    </location>
</feature>
<reference evidence="3 4" key="1">
    <citation type="submission" date="2015-08" db="EMBL/GenBank/DDBJ databases">
        <title>Next Generation Sequencing and Analysis of the Genome of Puccinia sorghi L Schw, the Causal Agent of Maize Common Rust.</title>
        <authorList>
            <person name="Rochi L."/>
            <person name="Burguener G."/>
            <person name="Darino M."/>
            <person name="Turjanski A."/>
            <person name="Kreff E."/>
            <person name="Dieguez M.J."/>
            <person name="Sacco F."/>
        </authorList>
    </citation>
    <scope>NUCLEOTIDE SEQUENCE [LARGE SCALE GENOMIC DNA]</scope>
    <source>
        <strain evidence="3 4">RO10H11247</strain>
    </source>
</reference>
<keyword evidence="4" id="KW-1185">Reference proteome</keyword>